<sequence length="330" mass="31622">MRDELCNSCDDDGDGAVDEGLSGLSCTMANGCGGVSVCASGASTCAWTAGSTKACDWCGPSGRSVCGQDGSVGPCQPVSPSREVECNRCDDNKDGIPDGATGNAESCNGQDDDCDGAIDEGSSGIEGDVCQVDVAQACCEPTTCQAQGKNCGALADGCGGTLNCGTCPSGQSCGAGGVANVCACTPIPQATACNGKCGLVPNGCNGSWNCGGCAGTQTCGGGGTPNVCGCTALPQSTVCAGKNCGTVSDGCAGSYSCGGSCSGANTCGGGGTPNVCGCAVYEDACDGRECGTASNGCGGTVNCGSCSGGAYCRAGVCTGGSEPMKSEQRR</sequence>
<organism evidence="1 2">
    <name type="scientific">Myxococcus llanfairpwllgwyngyllgogerychwyrndrobwllllantysiliogogogochensis</name>
    <dbReference type="NCBI Taxonomy" id="2590453"/>
    <lineage>
        <taxon>Bacteria</taxon>
        <taxon>Pseudomonadati</taxon>
        <taxon>Myxococcota</taxon>
        <taxon>Myxococcia</taxon>
        <taxon>Myxococcales</taxon>
        <taxon>Cystobacterineae</taxon>
        <taxon>Myxococcaceae</taxon>
        <taxon>Myxococcus</taxon>
    </lineage>
</organism>
<reference evidence="1 2" key="1">
    <citation type="submission" date="2019-06" db="EMBL/GenBank/DDBJ databases">
        <authorList>
            <person name="Livingstone P."/>
            <person name="Whitworth D."/>
        </authorList>
    </citation>
    <scope>NUCLEOTIDE SEQUENCE [LARGE SCALE GENOMIC DNA]</scope>
    <source>
        <strain evidence="1 2">AM401</strain>
    </source>
</reference>
<proteinExistence type="predicted"/>
<dbReference type="RefSeq" id="WP_141642741.1">
    <property type="nucleotide sequence ID" value="NZ_VIFM01000040.1"/>
</dbReference>
<comment type="caution">
    <text evidence="1">The sequence shown here is derived from an EMBL/GenBank/DDBJ whole genome shotgun (WGS) entry which is preliminary data.</text>
</comment>
<keyword evidence="2" id="KW-1185">Reference proteome</keyword>
<protein>
    <submittedName>
        <fullName evidence="1">Uncharacterized protein</fullName>
    </submittedName>
</protein>
<dbReference type="AlphaFoldDB" id="A0A540X2W4"/>
<dbReference type="Proteomes" id="UP000315369">
    <property type="component" value="Unassembled WGS sequence"/>
</dbReference>
<dbReference type="EMBL" id="VIFM01000040">
    <property type="protein sequence ID" value="TQF15587.1"/>
    <property type="molecule type" value="Genomic_DNA"/>
</dbReference>
<gene>
    <name evidence="1" type="ORF">FJV41_12805</name>
</gene>
<evidence type="ECO:0000313" key="2">
    <source>
        <dbReference type="Proteomes" id="UP000315369"/>
    </source>
</evidence>
<evidence type="ECO:0000313" key="1">
    <source>
        <dbReference type="EMBL" id="TQF15587.1"/>
    </source>
</evidence>
<name>A0A540X2W4_9BACT</name>
<accession>A0A540X2W4</accession>
<dbReference type="OrthoDB" id="5497143at2"/>